<feature type="domain" description="Glucose-methanol-choline oxidoreductase N-terminal" evidence="12">
    <location>
        <begin position="311"/>
        <end position="325"/>
    </location>
</feature>
<dbReference type="InterPro" id="IPR000172">
    <property type="entry name" value="GMC_OxRdtase_N"/>
</dbReference>
<evidence type="ECO:0000256" key="2">
    <source>
        <dbReference type="ARBA" id="ARBA00010790"/>
    </source>
</evidence>
<dbReference type="InterPro" id="IPR007867">
    <property type="entry name" value="GMC_OxRtase_C"/>
</dbReference>
<name>A0AAW0D816_9AGAR</name>
<dbReference type="AlphaFoldDB" id="A0AAW0D816"/>
<dbReference type="PROSITE" id="PS00623">
    <property type="entry name" value="GMC_OXRED_1"/>
    <property type="match status" value="1"/>
</dbReference>
<sequence>MPLVSLDQVKDKSFDYVIAGVLLYSADTQQHAHLSQEEALVSTAGLVIASRLSEDPSVTVLVLDAGSPNAGEPLILRPGQFGLQFFNPKFDWAFKTVPQKHADGIQYNWHRGKSLGGTSAINFSAWTVPPKGDIDDWERLGNKGWNWSNYEKYLSRAVTYTPLDLTAPDTIGRDKESLKIWDINKHPLGTGPLNVAHPRKIFDIDAKAYEAFLNMGIPRSPAPCHGDPTGVYISLNNVDPKLHTRTYSSSAYFDPISTRSNLSVLTSAYVHRIVTESGDGELRATGVEFSYGGAPTAHVAYTNREIIVSAGALKSPQILELSGIGRPDVLSKIGVPVKVALDGVGENVQEHQWLGVTYEVKEGVSTETYDLLRDEKEAAKHLELYNKAEGIYMAGITNFVFMSLHDFTSKADAIYEAEKAKIAEDIKNNKYPPGLAEQYEIQLERIRDRRTGPEIATVPGFLSTPKPPSPGKQYFTIVGALNHNFSRGTIHATSDDPLANPEMDPHYFEHDIGIHCPRQVMKTEPLSEFLVDEVNPGPEFSTDEQLANWVPQGCASTWHTAGSLSMLPREKNGVVDAKLKVYGTQNIRVVDLSIVPLHFSAHSQATVYTIAEQAAQIIKDSATRP</sequence>
<evidence type="ECO:0000256" key="10">
    <source>
        <dbReference type="RuleBase" id="RU003968"/>
    </source>
</evidence>
<evidence type="ECO:0000313" key="14">
    <source>
        <dbReference type="Proteomes" id="UP001383192"/>
    </source>
</evidence>
<keyword evidence="7" id="KW-0325">Glycoprotein</keyword>
<feature type="active site" description="Proton acceptor" evidence="8">
    <location>
        <position position="602"/>
    </location>
</feature>
<evidence type="ECO:0000256" key="7">
    <source>
        <dbReference type="ARBA" id="ARBA00023180"/>
    </source>
</evidence>
<keyword evidence="4" id="KW-0732">Signal</keyword>
<dbReference type="Proteomes" id="UP001383192">
    <property type="component" value="Unassembled WGS sequence"/>
</dbReference>
<feature type="active site" description="Proton donor" evidence="8">
    <location>
        <position position="559"/>
    </location>
</feature>
<dbReference type="Gene3D" id="3.50.50.60">
    <property type="entry name" value="FAD/NAD(P)-binding domain"/>
    <property type="match status" value="1"/>
</dbReference>
<comment type="caution">
    <text evidence="13">The sequence shown here is derived from an EMBL/GenBank/DDBJ whole genome shotgun (WGS) entry which is preliminary data.</text>
</comment>
<dbReference type="PANTHER" id="PTHR11552">
    <property type="entry name" value="GLUCOSE-METHANOL-CHOLINE GMC OXIDOREDUCTASE"/>
    <property type="match status" value="1"/>
</dbReference>
<feature type="binding site" evidence="9">
    <location>
        <begin position="558"/>
        <end position="559"/>
    </location>
    <ligand>
        <name>FAD</name>
        <dbReference type="ChEBI" id="CHEBI:57692"/>
    </ligand>
</feature>
<accession>A0AAW0D816</accession>
<protein>
    <recommendedName>
        <fullName evidence="11 12">Glucose-methanol-choline oxidoreductase N-terminal domain-containing protein</fullName>
    </recommendedName>
</protein>
<evidence type="ECO:0000259" key="12">
    <source>
        <dbReference type="PROSITE" id="PS00624"/>
    </source>
</evidence>
<dbReference type="Pfam" id="PF05199">
    <property type="entry name" value="GMC_oxred_C"/>
    <property type="match status" value="1"/>
</dbReference>
<evidence type="ECO:0000256" key="4">
    <source>
        <dbReference type="ARBA" id="ARBA00022729"/>
    </source>
</evidence>
<dbReference type="SUPFAM" id="SSF54373">
    <property type="entry name" value="FAD-linked reductases, C-terminal domain"/>
    <property type="match status" value="1"/>
</dbReference>
<evidence type="ECO:0000313" key="13">
    <source>
        <dbReference type="EMBL" id="KAK7047863.1"/>
    </source>
</evidence>
<evidence type="ECO:0000259" key="11">
    <source>
        <dbReference type="PROSITE" id="PS00623"/>
    </source>
</evidence>
<dbReference type="Gene3D" id="3.30.560.10">
    <property type="entry name" value="Glucose Oxidase, domain 3"/>
    <property type="match status" value="1"/>
</dbReference>
<dbReference type="PANTHER" id="PTHR11552:SF201">
    <property type="entry name" value="GLUCOSE-METHANOL-CHOLINE OXIDOREDUCTASE N-TERMINAL DOMAIN-CONTAINING PROTEIN"/>
    <property type="match status" value="1"/>
</dbReference>
<proteinExistence type="inferred from homology"/>
<evidence type="ECO:0000256" key="8">
    <source>
        <dbReference type="PIRSR" id="PIRSR000137-1"/>
    </source>
</evidence>
<evidence type="ECO:0000256" key="9">
    <source>
        <dbReference type="PIRSR" id="PIRSR000137-2"/>
    </source>
</evidence>
<dbReference type="SUPFAM" id="SSF51905">
    <property type="entry name" value="FAD/NAD(P)-binding domain"/>
    <property type="match status" value="1"/>
</dbReference>
<feature type="binding site" evidence="9">
    <location>
        <position position="118"/>
    </location>
    <ligand>
        <name>FAD</name>
        <dbReference type="ChEBI" id="CHEBI:57692"/>
    </ligand>
</feature>
<feature type="domain" description="Glucose-methanol-choline oxidoreductase N-terminal" evidence="11">
    <location>
        <begin position="112"/>
        <end position="135"/>
    </location>
</feature>
<feature type="binding site" evidence="9">
    <location>
        <position position="270"/>
    </location>
    <ligand>
        <name>FAD</name>
        <dbReference type="ChEBI" id="CHEBI:57692"/>
    </ligand>
</feature>
<dbReference type="GO" id="GO:0016614">
    <property type="term" value="F:oxidoreductase activity, acting on CH-OH group of donors"/>
    <property type="evidence" value="ECO:0007669"/>
    <property type="project" value="InterPro"/>
</dbReference>
<dbReference type="GO" id="GO:0050660">
    <property type="term" value="F:flavin adenine dinucleotide binding"/>
    <property type="evidence" value="ECO:0007669"/>
    <property type="project" value="InterPro"/>
</dbReference>
<keyword evidence="3 10" id="KW-0285">Flavoprotein</keyword>
<dbReference type="InterPro" id="IPR036188">
    <property type="entry name" value="FAD/NAD-bd_sf"/>
</dbReference>
<evidence type="ECO:0000256" key="6">
    <source>
        <dbReference type="ARBA" id="ARBA00023002"/>
    </source>
</evidence>
<comment type="cofactor">
    <cofactor evidence="1 9">
        <name>FAD</name>
        <dbReference type="ChEBI" id="CHEBI:57692"/>
    </cofactor>
</comment>
<keyword evidence="5 9" id="KW-0274">FAD</keyword>
<dbReference type="InterPro" id="IPR012132">
    <property type="entry name" value="GMC_OxRdtase"/>
</dbReference>
<dbReference type="PROSITE" id="PS00624">
    <property type="entry name" value="GMC_OXRED_2"/>
    <property type="match status" value="1"/>
</dbReference>
<reference evidence="13 14" key="1">
    <citation type="submission" date="2024-01" db="EMBL/GenBank/DDBJ databases">
        <title>A draft genome for a cacao thread blight-causing isolate of Paramarasmius palmivorus.</title>
        <authorList>
            <person name="Baruah I.K."/>
            <person name="Bukari Y."/>
            <person name="Amoako-Attah I."/>
            <person name="Meinhardt L.W."/>
            <person name="Bailey B.A."/>
            <person name="Cohen S.P."/>
        </authorList>
    </citation>
    <scope>NUCLEOTIDE SEQUENCE [LARGE SCALE GENOMIC DNA]</scope>
    <source>
        <strain evidence="13 14">GH-12</strain>
    </source>
</reference>
<evidence type="ECO:0000256" key="1">
    <source>
        <dbReference type="ARBA" id="ARBA00001974"/>
    </source>
</evidence>
<gene>
    <name evidence="13" type="ORF">VNI00_006191</name>
</gene>
<organism evidence="13 14">
    <name type="scientific">Paramarasmius palmivorus</name>
    <dbReference type="NCBI Taxonomy" id="297713"/>
    <lineage>
        <taxon>Eukaryota</taxon>
        <taxon>Fungi</taxon>
        <taxon>Dikarya</taxon>
        <taxon>Basidiomycota</taxon>
        <taxon>Agaricomycotina</taxon>
        <taxon>Agaricomycetes</taxon>
        <taxon>Agaricomycetidae</taxon>
        <taxon>Agaricales</taxon>
        <taxon>Marasmiineae</taxon>
        <taxon>Marasmiaceae</taxon>
        <taxon>Paramarasmius</taxon>
    </lineage>
</organism>
<comment type="similarity">
    <text evidence="2 10">Belongs to the GMC oxidoreductase family.</text>
</comment>
<keyword evidence="14" id="KW-1185">Reference proteome</keyword>
<dbReference type="EMBL" id="JAYKXP010000018">
    <property type="protein sequence ID" value="KAK7047863.1"/>
    <property type="molecule type" value="Genomic_DNA"/>
</dbReference>
<dbReference type="Pfam" id="PF00732">
    <property type="entry name" value="GMC_oxred_N"/>
    <property type="match status" value="1"/>
</dbReference>
<dbReference type="PIRSF" id="PIRSF000137">
    <property type="entry name" value="Alcohol_oxidase"/>
    <property type="match status" value="1"/>
</dbReference>
<keyword evidence="6" id="KW-0560">Oxidoreductase</keyword>
<evidence type="ECO:0000256" key="3">
    <source>
        <dbReference type="ARBA" id="ARBA00022630"/>
    </source>
</evidence>
<evidence type="ECO:0000256" key="5">
    <source>
        <dbReference type="ARBA" id="ARBA00022827"/>
    </source>
</evidence>